<reference evidence="2 3" key="1">
    <citation type="journal article" date="2019" name="Commun. Biol.">
        <title>The bagworm genome reveals a unique fibroin gene that provides high tensile strength.</title>
        <authorList>
            <person name="Kono N."/>
            <person name="Nakamura H."/>
            <person name="Ohtoshi R."/>
            <person name="Tomita M."/>
            <person name="Numata K."/>
            <person name="Arakawa K."/>
        </authorList>
    </citation>
    <scope>NUCLEOTIDE SEQUENCE [LARGE SCALE GENOMIC DNA]</scope>
</reference>
<protein>
    <submittedName>
        <fullName evidence="2">Uncharacterized protein</fullName>
    </submittedName>
</protein>
<keyword evidence="3" id="KW-1185">Reference proteome</keyword>
<evidence type="ECO:0000256" key="1">
    <source>
        <dbReference type="SAM" id="MobiDB-lite"/>
    </source>
</evidence>
<feature type="compositionally biased region" description="Polar residues" evidence="1">
    <location>
        <begin position="307"/>
        <end position="320"/>
    </location>
</feature>
<gene>
    <name evidence="2" type="ORF">EVAR_51059_1</name>
</gene>
<feature type="region of interest" description="Disordered" evidence="1">
    <location>
        <begin position="292"/>
        <end position="320"/>
    </location>
</feature>
<comment type="caution">
    <text evidence="2">The sequence shown here is derived from an EMBL/GenBank/DDBJ whole genome shotgun (WGS) entry which is preliminary data.</text>
</comment>
<dbReference type="Proteomes" id="UP000299102">
    <property type="component" value="Unassembled WGS sequence"/>
</dbReference>
<proteinExistence type="predicted"/>
<name>A0A4C1XWL7_EUMVA</name>
<sequence>MRRDQKEKSQLHPGARGFLGLRVLILELISAGPAPHMFATCLRARRLEHVTGPHLGLQDATRRIKSPKIMLNKMPFLAAQHIKPSVSNVVIELLQHGGLRSKPFKVKEKNVAQFVLAAHRARGRRCIDVYSSLCTRLLFRCKIIRSVQRGRSAATPATSFVVLYVSSKRAYNNKYACTQRRPRGQYIFPAKNTVARGVGCRRPDIKREDSARKAAIFLLPFISSPAQCSFQPLSRGHEHAFVFELPFNTRKVSVRLCACVLPIIECIWQERTCASPARAILVAVGARTPLPATDTRQGAPEPPAGTALTSAPITLSDRNM</sequence>
<dbReference type="AlphaFoldDB" id="A0A4C1XWL7"/>
<accession>A0A4C1XWL7</accession>
<dbReference type="EMBL" id="BGZK01000960">
    <property type="protein sequence ID" value="GBP66535.1"/>
    <property type="molecule type" value="Genomic_DNA"/>
</dbReference>
<evidence type="ECO:0000313" key="3">
    <source>
        <dbReference type="Proteomes" id="UP000299102"/>
    </source>
</evidence>
<organism evidence="2 3">
    <name type="scientific">Eumeta variegata</name>
    <name type="common">Bagworm moth</name>
    <name type="synonym">Eumeta japonica</name>
    <dbReference type="NCBI Taxonomy" id="151549"/>
    <lineage>
        <taxon>Eukaryota</taxon>
        <taxon>Metazoa</taxon>
        <taxon>Ecdysozoa</taxon>
        <taxon>Arthropoda</taxon>
        <taxon>Hexapoda</taxon>
        <taxon>Insecta</taxon>
        <taxon>Pterygota</taxon>
        <taxon>Neoptera</taxon>
        <taxon>Endopterygota</taxon>
        <taxon>Lepidoptera</taxon>
        <taxon>Glossata</taxon>
        <taxon>Ditrysia</taxon>
        <taxon>Tineoidea</taxon>
        <taxon>Psychidae</taxon>
        <taxon>Oiketicinae</taxon>
        <taxon>Eumeta</taxon>
    </lineage>
</organism>
<evidence type="ECO:0000313" key="2">
    <source>
        <dbReference type="EMBL" id="GBP66535.1"/>
    </source>
</evidence>